<dbReference type="SMART" id="SM01133">
    <property type="entry name" value="DeoC"/>
    <property type="match status" value="1"/>
</dbReference>
<organism evidence="8 9">
    <name type="scientific">Sebaldella termitidis (strain ATCC 33386 / NCTC 11300)</name>
    <dbReference type="NCBI Taxonomy" id="526218"/>
    <lineage>
        <taxon>Bacteria</taxon>
        <taxon>Fusobacteriati</taxon>
        <taxon>Fusobacteriota</taxon>
        <taxon>Fusobacteriia</taxon>
        <taxon>Fusobacteriales</taxon>
        <taxon>Leptotrichiaceae</taxon>
        <taxon>Sebaldella</taxon>
    </lineage>
</organism>
<dbReference type="SUPFAM" id="SSF51569">
    <property type="entry name" value="Aldolase"/>
    <property type="match status" value="1"/>
</dbReference>
<comment type="function">
    <text evidence="6 7">Catalyzes a reversible aldol reaction between acetaldehyde and D-glyceraldehyde 3-phosphate to generate 2-deoxy-D-ribose 5-phosphate.</text>
</comment>
<comment type="subcellular location">
    <subcellularLocation>
        <location evidence="7">Cytoplasm</location>
    </subcellularLocation>
</comment>
<keyword evidence="4 7" id="KW-0704">Schiff base</keyword>
<evidence type="ECO:0000313" key="9">
    <source>
        <dbReference type="Proteomes" id="UP000000845"/>
    </source>
</evidence>
<evidence type="ECO:0000256" key="2">
    <source>
        <dbReference type="ARBA" id="ARBA00022490"/>
    </source>
</evidence>
<dbReference type="GO" id="GO:0005737">
    <property type="term" value="C:cytoplasm"/>
    <property type="evidence" value="ECO:0007669"/>
    <property type="project" value="UniProtKB-SubCell"/>
</dbReference>
<comment type="catalytic activity">
    <reaction evidence="5 7">
        <text>2-deoxy-D-ribose 5-phosphate = D-glyceraldehyde 3-phosphate + acetaldehyde</text>
        <dbReference type="Rhea" id="RHEA:12821"/>
        <dbReference type="ChEBI" id="CHEBI:15343"/>
        <dbReference type="ChEBI" id="CHEBI:59776"/>
        <dbReference type="ChEBI" id="CHEBI:62877"/>
        <dbReference type="EC" id="4.1.2.4"/>
    </reaction>
</comment>
<comment type="similarity">
    <text evidence="1 7">Belongs to the DeoC/FbaB aldolase family. DeoC type 1 subfamily.</text>
</comment>
<dbReference type="InterPro" id="IPR013785">
    <property type="entry name" value="Aldolase_TIM"/>
</dbReference>
<dbReference type="HAMAP" id="MF_00114">
    <property type="entry name" value="DeoC_type1"/>
    <property type="match status" value="1"/>
</dbReference>
<dbReference type="KEGG" id="str:Sterm_3256"/>
<dbReference type="InterPro" id="IPR002915">
    <property type="entry name" value="DeoC/FbaB/LacD_aldolase"/>
</dbReference>
<dbReference type="PANTHER" id="PTHR10889">
    <property type="entry name" value="DEOXYRIBOSE-PHOSPHATE ALDOLASE"/>
    <property type="match status" value="1"/>
</dbReference>
<keyword evidence="3 7" id="KW-0456">Lyase</keyword>
<evidence type="ECO:0000256" key="5">
    <source>
        <dbReference type="ARBA" id="ARBA00048791"/>
    </source>
</evidence>
<evidence type="ECO:0000256" key="3">
    <source>
        <dbReference type="ARBA" id="ARBA00023239"/>
    </source>
</evidence>
<keyword evidence="2 7" id="KW-0963">Cytoplasm</keyword>
<dbReference type="UniPathway" id="UPA00002">
    <property type="reaction ID" value="UER00468"/>
</dbReference>
<keyword evidence="9" id="KW-1185">Reference proteome</keyword>
<dbReference type="EC" id="4.1.2.4" evidence="7"/>
<dbReference type="eggNOG" id="COG0274">
    <property type="taxonomic scope" value="Bacteria"/>
</dbReference>
<protein>
    <recommendedName>
        <fullName evidence="7">Deoxyribose-phosphate aldolase</fullName>
        <shortName evidence="7">DERA</shortName>
        <ecNumber evidence="7">4.1.2.4</ecNumber>
    </recommendedName>
    <alternativeName>
        <fullName evidence="7">2-deoxy-D-ribose 5-phosphate aldolase</fullName>
    </alternativeName>
    <alternativeName>
        <fullName evidence="7">Phosphodeoxyriboaldolase</fullName>
        <shortName evidence="7">Deoxyriboaldolase</shortName>
    </alternativeName>
</protein>
<dbReference type="EMBL" id="CP001739">
    <property type="protein sequence ID" value="ACZ10097.1"/>
    <property type="molecule type" value="Genomic_DNA"/>
</dbReference>
<dbReference type="GO" id="GO:0006018">
    <property type="term" value="P:2-deoxyribose 1-phosphate catabolic process"/>
    <property type="evidence" value="ECO:0007669"/>
    <property type="project" value="UniProtKB-UniRule"/>
</dbReference>
<dbReference type="Proteomes" id="UP000000845">
    <property type="component" value="Chromosome"/>
</dbReference>
<feature type="active site" description="Schiff-base intermediate with acetaldehyde" evidence="7">
    <location>
        <position position="165"/>
    </location>
</feature>
<evidence type="ECO:0000313" key="8">
    <source>
        <dbReference type="EMBL" id="ACZ10097.1"/>
    </source>
</evidence>
<feature type="active site" description="Proton donor/acceptor" evidence="7">
    <location>
        <position position="101"/>
    </location>
</feature>
<dbReference type="GO" id="GO:0009264">
    <property type="term" value="P:deoxyribonucleotide catabolic process"/>
    <property type="evidence" value="ECO:0007669"/>
    <property type="project" value="UniProtKB-UniRule"/>
</dbReference>
<evidence type="ECO:0000256" key="1">
    <source>
        <dbReference type="ARBA" id="ARBA00010936"/>
    </source>
</evidence>
<dbReference type="CDD" id="cd00959">
    <property type="entry name" value="DeoC"/>
    <property type="match status" value="1"/>
</dbReference>
<dbReference type="GO" id="GO:0016052">
    <property type="term" value="P:carbohydrate catabolic process"/>
    <property type="evidence" value="ECO:0007669"/>
    <property type="project" value="TreeGrafter"/>
</dbReference>
<evidence type="ECO:0000256" key="4">
    <source>
        <dbReference type="ARBA" id="ARBA00023270"/>
    </source>
</evidence>
<evidence type="ECO:0000256" key="6">
    <source>
        <dbReference type="ARBA" id="ARBA00056337"/>
    </source>
</evidence>
<reference evidence="8 9" key="2">
    <citation type="journal article" date="2010" name="Stand. Genomic Sci.">
        <title>Complete genome sequence of Sebaldella termitidis type strain (NCTC 11300).</title>
        <authorList>
            <person name="Harmon-Smith M."/>
            <person name="Celia L."/>
            <person name="Chertkov O."/>
            <person name="Lapidus A."/>
            <person name="Copeland A."/>
            <person name="Glavina Del Rio T."/>
            <person name="Nolan M."/>
            <person name="Lucas S."/>
            <person name="Tice H."/>
            <person name="Cheng J.F."/>
            <person name="Han C."/>
            <person name="Detter J.C."/>
            <person name="Bruce D."/>
            <person name="Goodwin L."/>
            <person name="Pitluck S."/>
            <person name="Pati A."/>
            <person name="Liolios K."/>
            <person name="Ivanova N."/>
            <person name="Mavromatis K."/>
            <person name="Mikhailova N."/>
            <person name="Chen A."/>
            <person name="Palaniappan K."/>
            <person name="Land M."/>
            <person name="Hauser L."/>
            <person name="Chang Y.J."/>
            <person name="Jeffries C.D."/>
            <person name="Brettin T."/>
            <person name="Goker M."/>
            <person name="Beck B."/>
            <person name="Bristow J."/>
            <person name="Eisen J.A."/>
            <person name="Markowitz V."/>
            <person name="Hugenholtz P."/>
            <person name="Kyrpides N.C."/>
            <person name="Klenk H.P."/>
            <person name="Chen F."/>
        </authorList>
    </citation>
    <scope>NUCLEOTIDE SEQUENCE [LARGE SCALE GENOMIC DNA]</scope>
    <source>
        <strain evidence="9">ATCC 33386 / NCTC 11300</strain>
    </source>
</reference>
<dbReference type="InterPro" id="IPR011343">
    <property type="entry name" value="DeoC"/>
</dbReference>
<name>D1APR3_SEBTE</name>
<dbReference type="Pfam" id="PF01791">
    <property type="entry name" value="DeoC"/>
    <property type="match status" value="1"/>
</dbReference>
<dbReference type="PANTHER" id="PTHR10889:SF1">
    <property type="entry name" value="DEOXYRIBOSE-PHOSPHATE ALDOLASE"/>
    <property type="match status" value="1"/>
</dbReference>
<reference evidence="9" key="1">
    <citation type="submission" date="2009-09" db="EMBL/GenBank/DDBJ databases">
        <title>The complete chromosome of Sebaldella termitidis ATCC 33386.</title>
        <authorList>
            <consortium name="US DOE Joint Genome Institute (JGI-PGF)"/>
            <person name="Lucas S."/>
            <person name="Copeland A."/>
            <person name="Lapidus A."/>
            <person name="Glavina del Rio T."/>
            <person name="Dalin E."/>
            <person name="Tice H."/>
            <person name="Bruce D."/>
            <person name="Goodwin L."/>
            <person name="Pitluck S."/>
            <person name="Kyrpides N."/>
            <person name="Mavromatis K."/>
            <person name="Ivanova N."/>
            <person name="Mikhailova N."/>
            <person name="Sims D."/>
            <person name="Meincke L."/>
            <person name="Brettin T."/>
            <person name="Detter J.C."/>
            <person name="Han C."/>
            <person name="Larimer F."/>
            <person name="Land M."/>
            <person name="Hauser L."/>
            <person name="Markowitz V."/>
            <person name="Cheng J.F."/>
            <person name="Hugenholtz P."/>
            <person name="Woyke T."/>
            <person name="Wu D."/>
            <person name="Eisen J.A."/>
        </authorList>
    </citation>
    <scope>NUCLEOTIDE SEQUENCE [LARGE SCALE GENOMIC DNA]</scope>
    <source>
        <strain evidence="9">ATCC 33386 / NCTC 11300</strain>
    </source>
</reference>
<dbReference type="PIRSF" id="PIRSF001357">
    <property type="entry name" value="DeoC"/>
    <property type="match status" value="1"/>
</dbReference>
<proteinExistence type="inferred from homology"/>
<dbReference type="RefSeq" id="WP_012862679.1">
    <property type="nucleotide sequence ID" value="NC_013517.1"/>
</dbReference>
<dbReference type="FunFam" id="3.20.20.70:FF:000044">
    <property type="entry name" value="Deoxyribose-phosphate aldolase"/>
    <property type="match status" value="1"/>
</dbReference>
<dbReference type="GO" id="GO:0004139">
    <property type="term" value="F:deoxyribose-phosphate aldolase activity"/>
    <property type="evidence" value="ECO:0007669"/>
    <property type="project" value="UniProtKB-UniRule"/>
</dbReference>
<feature type="active site" description="Proton donor/acceptor" evidence="7">
    <location>
        <position position="198"/>
    </location>
</feature>
<dbReference type="HOGENOM" id="CLU_053595_0_2_0"/>
<dbReference type="NCBIfam" id="TIGR00126">
    <property type="entry name" value="deoC"/>
    <property type="match status" value="1"/>
</dbReference>
<evidence type="ECO:0000256" key="7">
    <source>
        <dbReference type="HAMAP-Rule" id="MF_00114"/>
    </source>
</evidence>
<comment type="pathway">
    <text evidence="7">Carbohydrate degradation; 2-deoxy-D-ribose 1-phosphate degradation; D-glyceraldehyde 3-phosphate and acetaldehyde from 2-deoxy-alpha-D-ribose 1-phosphate: step 2/2.</text>
</comment>
<dbReference type="STRING" id="526218.Sterm_3256"/>
<dbReference type="Gene3D" id="3.20.20.70">
    <property type="entry name" value="Aldolase class I"/>
    <property type="match status" value="1"/>
</dbReference>
<dbReference type="InterPro" id="IPR028581">
    <property type="entry name" value="DeoC_typeI"/>
</dbReference>
<accession>D1APR3</accession>
<sequence length="245" mass="26870">MKPIKKASEMNLEELGAYIDQSVLKPEFTQEEIRKYIQEGIDYKCKTVCINPASIDIANEMTKGTATKVCAVCDFPFGTSATESKAIQAEECCKKGIFELDIVANYGWIKSGMWKEVEEDIRAVNEVCKKYNIALKVIFETDALTIDEVKKATEAAIAAGADFVKTSTGFFTGGKNEGATVEVIKAMMDTAKGRCKVKGSGGIRTREYFLELIDMGIDRMGVGYKSTPVVLGLDKAGKTADKEIY</sequence>
<gene>
    <name evidence="7" type="primary">deoC</name>
    <name evidence="8" type="ordered locus">Sterm_3256</name>
</gene>
<dbReference type="AlphaFoldDB" id="D1APR3"/>